<proteinExistence type="predicted"/>
<dbReference type="GO" id="GO:0005524">
    <property type="term" value="F:ATP binding"/>
    <property type="evidence" value="ECO:0007669"/>
    <property type="project" value="InterPro"/>
</dbReference>
<reference evidence="2" key="1">
    <citation type="submission" date="2021-01" db="EMBL/GenBank/DDBJ databases">
        <authorList>
            <consortium name="Genoscope - CEA"/>
            <person name="William W."/>
        </authorList>
    </citation>
    <scope>NUCLEOTIDE SEQUENCE</scope>
</reference>
<comment type="caution">
    <text evidence="2">The sequence shown here is derived from an EMBL/GenBank/DDBJ whole genome shotgun (WGS) entry which is preliminary data.</text>
</comment>
<evidence type="ECO:0000313" key="3">
    <source>
        <dbReference type="Proteomes" id="UP000683925"/>
    </source>
</evidence>
<dbReference type="OMA" id="VMIAYYN"/>
<dbReference type="EMBL" id="CAJJDP010000044">
    <property type="protein sequence ID" value="CAD8163879.1"/>
    <property type="molecule type" value="Genomic_DNA"/>
</dbReference>
<dbReference type="AlphaFoldDB" id="A0A8S1UJG2"/>
<feature type="domain" description="Protein kinase" evidence="1">
    <location>
        <begin position="1"/>
        <end position="331"/>
    </location>
</feature>
<dbReference type="OrthoDB" id="310081at2759"/>
<sequence length="806" mass="97016">MDFELTKDQFYSQYKPFQKLNLNDQPFTKQYISEKRNETVWIKKRRIQGEYKDYFIKEIRKEIQIQKTLYNNNPEWVLRIKNFTIFTSQGKNRETVMIAYYNDQQCAQIFKYIKNQQNRGCEINRIDLSNKLFDIYQQLRKNKVWHQNIKPNNVFYYDGQILLSDFGSNRTFHQNYIQQFNSKKEQNWQKEYYFYNPKIILELIKNYSDYDMRRYEFDELKSAIERQKQFEDVLNVPQNSFNLDSWAIGVIIIQIFYPKDFMNPDINTYYAFDTNELKQKIQGITKIDQLLGKRLEMLFYPEVQQQEIIEQTKNKLNVRLNISQIFQQNYLSSQLISVILPENLDPQTNNPVVNPQPNGLPSYSVTCQAKVAKYETGQAMDKFLQVVQKQIHPELKKFQESTNEEKLKYVLDFHILIQLDLKEVQSYLNDLNNLLKEFSSRAPSENETIQQSHNNNIEKLKENIFPVQNRECALLYFYNYEMEPPEEDIIYYYNLKEATIIQWKKQFQIPQEQTKQNTNNQAKPYFSPEKIADLIKLRKKELKIEANVPVMLKNEQLKIISFHYLKTLPQYQNILEKKKQQKEIYGAEEFPFNLALRTRLKVQNFIKKKEKEYLLELKEYESISEKLKNEYLTTLFSCIDTGISRKQDVQIFIRGVNYVYPPLIFKCKDKYAVIKLRYEMLPSELCKEIQIFFQQKYSVTMKVEYKYLQYLKVFGTIQNQKSYIGYLVNGKHHGQGFKRINQEKLQFGIFKYGQLIWGWEIVKKDKKILVYKGEFQNGSQFNRGIIKEFEKEENGGQTIFRKLNRR</sequence>
<evidence type="ECO:0000313" key="2">
    <source>
        <dbReference type="EMBL" id="CAD8163879.1"/>
    </source>
</evidence>
<organism evidence="2 3">
    <name type="scientific">Paramecium octaurelia</name>
    <dbReference type="NCBI Taxonomy" id="43137"/>
    <lineage>
        <taxon>Eukaryota</taxon>
        <taxon>Sar</taxon>
        <taxon>Alveolata</taxon>
        <taxon>Ciliophora</taxon>
        <taxon>Intramacronucleata</taxon>
        <taxon>Oligohymenophorea</taxon>
        <taxon>Peniculida</taxon>
        <taxon>Parameciidae</taxon>
        <taxon>Paramecium</taxon>
    </lineage>
</organism>
<dbReference type="GO" id="GO:0004672">
    <property type="term" value="F:protein kinase activity"/>
    <property type="evidence" value="ECO:0007669"/>
    <property type="project" value="InterPro"/>
</dbReference>
<name>A0A8S1UJG2_PAROT</name>
<keyword evidence="3" id="KW-1185">Reference proteome</keyword>
<evidence type="ECO:0000259" key="1">
    <source>
        <dbReference type="PROSITE" id="PS50011"/>
    </source>
</evidence>
<gene>
    <name evidence="2" type="ORF">POCTA_138.1.T0440075</name>
</gene>
<protein>
    <recommendedName>
        <fullName evidence="1">Protein kinase domain-containing protein</fullName>
    </recommendedName>
</protein>
<dbReference type="InterPro" id="IPR000719">
    <property type="entry name" value="Prot_kinase_dom"/>
</dbReference>
<accession>A0A8S1UJG2</accession>
<dbReference type="PROSITE" id="PS50011">
    <property type="entry name" value="PROTEIN_KINASE_DOM"/>
    <property type="match status" value="1"/>
</dbReference>
<dbReference type="Proteomes" id="UP000683925">
    <property type="component" value="Unassembled WGS sequence"/>
</dbReference>